<name>A0ABS8WWR6_9GAMM</name>
<dbReference type="EMBL" id="JAJTND010000001">
    <property type="protein sequence ID" value="MCE3530918.1"/>
    <property type="molecule type" value="Genomic_DNA"/>
</dbReference>
<gene>
    <name evidence="1" type="ORF">LXO92_00830</name>
</gene>
<dbReference type="Proteomes" id="UP001320170">
    <property type="component" value="Unassembled WGS sequence"/>
</dbReference>
<reference evidence="1 2" key="1">
    <citation type="journal article" date="2024" name="Pathogens">
        <title>Characterization of a Novel Species of Legionella Isolated from a Healthcare Facility: Legionella resiliens sp. nov.</title>
        <authorList>
            <person name="Cristino S."/>
            <person name="Pascale M.R."/>
            <person name="Marino F."/>
            <person name="Derelitto C."/>
            <person name="Salaris S."/>
            <person name="Orsini M."/>
            <person name="Squarzoni S."/>
            <person name="Grottola A."/>
            <person name="Girolamini L."/>
        </authorList>
    </citation>
    <scope>NUCLEOTIDE SEQUENCE [LARGE SCALE GENOMIC DNA]</scope>
    <source>
        <strain evidence="1 2">8cVS16</strain>
    </source>
</reference>
<accession>A0ABS8WWR6</accession>
<proteinExistence type="predicted"/>
<dbReference type="RefSeq" id="WP_232890152.1">
    <property type="nucleotide sequence ID" value="NZ_JAJSPM010000001.1"/>
</dbReference>
<evidence type="ECO:0000313" key="2">
    <source>
        <dbReference type="Proteomes" id="UP001320170"/>
    </source>
</evidence>
<protein>
    <submittedName>
        <fullName evidence="1">Uncharacterized protein</fullName>
    </submittedName>
</protein>
<sequence length="55" mass="6436">METNNIRFANPRTTKSSTFEMELRDFTESFAYVDKETSLRNADFIPEQNETPTLT</sequence>
<evidence type="ECO:0000313" key="1">
    <source>
        <dbReference type="EMBL" id="MCE3530918.1"/>
    </source>
</evidence>
<comment type="caution">
    <text evidence="1">The sequence shown here is derived from an EMBL/GenBank/DDBJ whole genome shotgun (WGS) entry which is preliminary data.</text>
</comment>
<keyword evidence="2" id="KW-1185">Reference proteome</keyword>
<organism evidence="1 2">
    <name type="scientific">Legionella resiliens</name>
    <dbReference type="NCBI Taxonomy" id="2905958"/>
    <lineage>
        <taxon>Bacteria</taxon>
        <taxon>Pseudomonadati</taxon>
        <taxon>Pseudomonadota</taxon>
        <taxon>Gammaproteobacteria</taxon>
        <taxon>Legionellales</taxon>
        <taxon>Legionellaceae</taxon>
        <taxon>Legionella</taxon>
    </lineage>
</organism>